<dbReference type="InterPro" id="IPR004843">
    <property type="entry name" value="Calcineurin-like_PHP"/>
</dbReference>
<evidence type="ECO:0000259" key="2">
    <source>
        <dbReference type="Pfam" id="PF00149"/>
    </source>
</evidence>
<organism evidence="4 5">
    <name type="scientific">Parabacteroides faecalis</name>
    <dbReference type="NCBI Taxonomy" id="2924040"/>
    <lineage>
        <taxon>Bacteria</taxon>
        <taxon>Pseudomonadati</taxon>
        <taxon>Bacteroidota</taxon>
        <taxon>Bacteroidia</taxon>
        <taxon>Bacteroidales</taxon>
        <taxon>Tannerellaceae</taxon>
        <taxon>Parabacteroides</taxon>
    </lineage>
</organism>
<comment type="caution">
    <text evidence="4">The sequence shown here is derived from an EMBL/GenBank/DDBJ whole genome shotgun (WGS) entry which is preliminary data.</text>
</comment>
<keyword evidence="5" id="KW-1185">Reference proteome</keyword>
<dbReference type="SUPFAM" id="SSF56300">
    <property type="entry name" value="Metallo-dependent phosphatases"/>
    <property type="match status" value="1"/>
</dbReference>
<dbReference type="InterPro" id="IPR008963">
    <property type="entry name" value="Purple_acid_Pase-like_N"/>
</dbReference>
<protein>
    <submittedName>
        <fullName evidence="4">Metallophosphoesterase</fullName>
    </submittedName>
</protein>
<evidence type="ECO:0000256" key="1">
    <source>
        <dbReference type="ARBA" id="ARBA00022729"/>
    </source>
</evidence>
<dbReference type="InterPro" id="IPR029052">
    <property type="entry name" value="Metallo-depent_PP-like"/>
</dbReference>
<evidence type="ECO:0000313" key="5">
    <source>
        <dbReference type="Proteomes" id="UP001165444"/>
    </source>
</evidence>
<dbReference type="Proteomes" id="UP001165444">
    <property type="component" value="Unassembled WGS sequence"/>
</dbReference>
<feature type="domain" description="Purple acid phosphatase N-terminal" evidence="3">
    <location>
        <begin position="36"/>
        <end position="106"/>
    </location>
</feature>
<dbReference type="Pfam" id="PF16656">
    <property type="entry name" value="Pur_ac_phosph_N"/>
    <property type="match status" value="1"/>
</dbReference>
<dbReference type="EMBL" id="JAKZMM010000010">
    <property type="protein sequence ID" value="MCJ2380122.1"/>
    <property type="molecule type" value="Genomic_DNA"/>
</dbReference>
<dbReference type="InterPro" id="IPR015914">
    <property type="entry name" value="PAPs_N"/>
</dbReference>
<sequence length="387" mass="44431">MKTRFYWLSILMLLVALPAWCDIKILHGPYLQNLGEQEATIVWISDKPSVGWLEMAPDDASHFYAKERKKIFDTRIGIKVTSTIHAVKVTGLQPGTRYRYRVCVQEVLEHDGHKVIYGCMVSTDVYGKEPLSFITNDISKPQVSFAMVNDIHGRNDALEQMIKQCDLKKTDLFLFNGDMVSIAEDQEQLFGGFMDKSVELFAGSVPMYYCRGNHETRGPMAPEFQQYFNPKEEELFYMFRQGPVCFVVLDCGEDKPDTDVEYYGITAYDEYRTKQAEWLKTVLHSDLYKQAPFKVIVCHMPPFGGWHGELDIAEKFIPLLNEANPDVYLCAHLHRTIQKNAGEDGVRFPILVNSNNSLLKADVDNKKMDIRIYDLSGKEVEHLLIEK</sequence>
<keyword evidence="1" id="KW-0732">Signal</keyword>
<evidence type="ECO:0000313" key="4">
    <source>
        <dbReference type="EMBL" id="MCJ2380122.1"/>
    </source>
</evidence>
<proteinExistence type="predicted"/>
<reference evidence="4 5" key="1">
    <citation type="submission" date="2022-03" db="EMBL/GenBank/DDBJ databases">
        <title>Parabacteroides sp. nov. isolated from swine feces.</title>
        <authorList>
            <person name="Bak J.E."/>
        </authorList>
    </citation>
    <scope>NUCLEOTIDE SEQUENCE [LARGE SCALE GENOMIC DNA]</scope>
    <source>
        <strain evidence="4 5">AGMB00274</strain>
    </source>
</reference>
<feature type="domain" description="Calcineurin-like phosphoesterase" evidence="2">
    <location>
        <begin position="145"/>
        <end position="335"/>
    </location>
</feature>
<dbReference type="Pfam" id="PF00149">
    <property type="entry name" value="Metallophos"/>
    <property type="match status" value="1"/>
</dbReference>
<evidence type="ECO:0000259" key="3">
    <source>
        <dbReference type="Pfam" id="PF16656"/>
    </source>
</evidence>
<dbReference type="Gene3D" id="3.60.21.10">
    <property type="match status" value="1"/>
</dbReference>
<name>A0ABT0BZD0_9BACT</name>
<dbReference type="RefSeq" id="WP_243323829.1">
    <property type="nucleotide sequence ID" value="NZ_JAKZMM010000010.1"/>
</dbReference>
<accession>A0ABT0BZD0</accession>
<dbReference type="PANTHER" id="PTHR22953:SF153">
    <property type="entry name" value="PURPLE ACID PHOSPHATASE"/>
    <property type="match status" value="1"/>
</dbReference>
<dbReference type="SUPFAM" id="SSF49363">
    <property type="entry name" value="Purple acid phosphatase, N-terminal domain"/>
    <property type="match status" value="1"/>
</dbReference>
<dbReference type="InterPro" id="IPR039331">
    <property type="entry name" value="PAPs-like"/>
</dbReference>
<dbReference type="PANTHER" id="PTHR22953">
    <property type="entry name" value="ACID PHOSPHATASE RELATED"/>
    <property type="match status" value="1"/>
</dbReference>
<gene>
    <name evidence="4" type="ORF">MUN53_05750</name>
</gene>